<name>A0ABV9NS84_9BACI</name>
<keyword evidence="1" id="KW-1133">Transmembrane helix</keyword>
<keyword evidence="3" id="KW-1185">Reference proteome</keyword>
<feature type="transmembrane region" description="Helical" evidence="1">
    <location>
        <begin position="32"/>
        <end position="52"/>
    </location>
</feature>
<gene>
    <name evidence="2" type="ORF">ACFO4L_01140</name>
</gene>
<comment type="caution">
    <text evidence="2">The sequence shown here is derived from an EMBL/GenBank/DDBJ whole genome shotgun (WGS) entry which is preliminary data.</text>
</comment>
<sequence length="61" mass="7170">MHLYVKNILWIALIVLATLLFFSFVLRLPFGFWHIAMILVGIYGIIKNMLALRKENTVHQQ</sequence>
<evidence type="ECO:0000313" key="3">
    <source>
        <dbReference type="Proteomes" id="UP001595896"/>
    </source>
</evidence>
<protein>
    <submittedName>
        <fullName evidence="2">Uncharacterized protein</fullName>
    </submittedName>
</protein>
<keyword evidence="1" id="KW-0472">Membrane</keyword>
<evidence type="ECO:0000313" key="2">
    <source>
        <dbReference type="EMBL" id="MFC4735176.1"/>
    </source>
</evidence>
<dbReference type="Proteomes" id="UP001595896">
    <property type="component" value="Unassembled WGS sequence"/>
</dbReference>
<proteinExistence type="predicted"/>
<dbReference type="EMBL" id="JBHSGK010000003">
    <property type="protein sequence ID" value="MFC4735176.1"/>
    <property type="molecule type" value="Genomic_DNA"/>
</dbReference>
<dbReference type="RefSeq" id="WP_377907803.1">
    <property type="nucleotide sequence ID" value="NZ_JBHSGK010000003.1"/>
</dbReference>
<organism evidence="2 3">
    <name type="scientific">Bacillus daqingensis</name>
    <dbReference type="NCBI Taxonomy" id="872396"/>
    <lineage>
        <taxon>Bacteria</taxon>
        <taxon>Bacillati</taxon>
        <taxon>Bacillota</taxon>
        <taxon>Bacilli</taxon>
        <taxon>Bacillales</taxon>
        <taxon>Bacillaceae</taxon>
        <taxon>Bacillus</taxon>
    </lineage>
</organism>
<accession>A0ABV9NS84</accession>
<reference evidence="3" key="1">
    <citation type="journal article" date="2019" name="Int. J. Syst. Evol. Microbiol.">
        <title>The Global Catalogue of Microorganisms (GCM) 10K type strain sequencing project: providing services to taxonomists for standard genome sequencing and annotation.</title>
        <authorList>
            <consortium name="The Broad Institute Genomics Platform"/>
            <consortium name="The Broad Institute Genome Sequencing Center for Infectious Disease"/>
            <person name="Wu L."/>
            <person name="Ma J."/>
        </authorList>
    </citation>
    <scope>NUCLEOTIDE SEQUENCE [LARGE SCALE GENOMIC DNA]</scope>
    <source>
        <strain evidence="3">JCM 12165</strain>
    </source>
</reference>
<evidence type="ECO:0000256" key="1">
    <source>
        <dbReference type="SAM" id="Phobius"/>
    </source>
</evidence>
<feature type="transmembrane region" description="Helical" evidence="1">
    <location>
        <begin position="7"/>
        <end position="26"/>
    </location>
</feature>
<keyword evidence="1" id="KW-0812">Transmembrane</keyword>